<dbReference type="SUPFAM" id="SSF46565">
    <property type="entry name" value="Chaperone J-domain"/>
    <property type="match status" value="1"/>
</dbReference>
<dbReference type="InterPro" id="IPR036869">
    <property type="entry name" value="J_dom_sf"/>
</dbReference>
<evidence type="ECO:0000313" key="5">
    <source>
        <dbReference type="EMBL" id="CAK9076659.1"/>
    </source>
</evidence>
<dbReference type="InterPro" id="IPR001623">
    <property type="entry name" value="DnaJ_domain"/>
</dbReference>
<reference evidence="5 6" key="1">
    <citation type="submission" date="2024-02" db="EMBL/GenBank/DDBJ databases">
        <authorList>
            <person name="Chen Y."/>
            <person name="Shah S."/>
            <person name="Dougan E. K."/>
            <person name="Thang M."/>
            <person name="Chan C."/>
        </authorList>
    </citation>
    <scope>NUCLEOTIDE SEQUENCE [LARGE SCALE GENOMIC DNA]</scope>
</reference>
<feature type="domain" description="J" evidence="4">
    <location>
        <begin position="27"/>
        <end position="93"/>
    </location>
</feature>
<feature type="transmembrane region" description="Helical" evidence="3">
    <location>
        <begin position="481"/>
        <end position="504"/>
    </location>
</feature>
<dbReference type="Pfam" id="PF00226">
    <property type="entry name" value="DnaJ"/>
    <property type="match status" value="1"/>
</dbReference>
<keyword evidence="6" id="KW-1185">Reference proteome</keyword>
<evidence type="ECO:0000259" key="4">
    <source>
        <dbReference type="PROSITE" id="PS50076"/>
    </source>
</evidence>
<protein>
    <recommendedName>
        <fullName evidence="4">J domain-containing protein</fullName>
    </recommendedName>
</protein>
<organism evidence="5 6">
    <name type="scientific">Durusdinium trenchii</name>
    <dbReference type="NCBI Taxonomy" id="1381693"/>
    <lineage>
        <taxon>Eukaryota</taxon>
        <taxon>Sar</taxon>
        <taxon>Alveolata</taxon>
        <taxon>Dinophyceae</taxon>
        <taxon>Suessiales</taxon>
        <taxon>Symbiodiniaceae</taxon>
        <taxon>Durusdinium</taxon>
    </lineage>
</organism>
<dbReference type="PRINTS" id="PR00625">
    <property type="entry name" value="JDOMAIN"/>
</dbReference>
<keyword evidence="3" id="KW-1133">Transmembrane helix</keyword>
<feature type="region of interest" description="Disordered" evidence="2">
    <location>
        <begin position="534"/>
        <end position="580"/>
    </location>
</feature>
<keyword evidence="3" id="KW-0812">Transmembrane</keyword>
<dbReference type="PROSITE" id="PS50076">
    <property type="entry name" value="DNAJ_2"/>
    <property type="match status" value="1"/>
</dbReference>
<dbReference type="EMBL" id="CAXAMN010023306">
    <property type="protein sequence ID" value="CAK9076659.1"/>
    <property type="molecule type" value="Genomic_DNA"/>
</dbReference>
<dbReference type="InterPro" id="IPR051938">
    <property type="entry name" value="Apopto_cytoskel_mod"/>
</dbReference>
<keyword evidence="1" id="KW-0143">Chaperone</keyword>
<dbReference type="SMART" id="SM00271">
    <property type="entry name" value="DnaJ"/>
    <property type="match status" value="1"/>
</dbReference>
<dbReference type="PANTHER" id="PTHR44145:SF3">
    <property type="entry name" value="DNAJ HOMOLOG SUBFAMILY A MEMBER 3, MITOCHONDRIAL"/>
    <property type="match status" value="1"/>
</dbReference>
<dbReference type="Proteomes" id="UP001642484">
    <property type="component" value="Unassembled WGS sequence"/>
</dbReference>
<feature type="transmembrane region" description="Helical" evidence="3">
    <location>
        <begin position="440"/>
        <end position="461"/>
    </location>
</feature>
<evidence type="ECO:0000256" key="2">
    <source>
        <dbReference type="SAM" id="MobiDB-lite"/>
    </source>
</evidence>
<name>A0ABP0PP38_9DINO</name>
<sequence length="608" mass="67926">MGWRRLPRLLTVTHCRHFAKAAKEVENLYSILGLQKGASPEQIKAAYRRLAKEYHPDSLGHQDPDAAQRFQEISHAHNTLLHVGMRRMYDLQLRRKEAQERCERLERQEPLWSKLMLGPLGPTLVGAMSALACGVALLLGTMGAQALWESSESLFWSVFRCLPDWFPFKWKLAMVMRLGLQWILLLELPRQSLGVESDSSDWARQILSAQRGAKLPTAQVQSGSRLARIHARRSALAAEDAERAAKEAVSLSQQAALWLRPDHSGDAWIRRGRDDLTANLATVAVESKDAAAAHRALASARRAKEAVVRARAVAAAASQVFRDDGVPQAETTPKSEAAIIKVSATTTSKAAATSSVQTPAEKKEEDMYKGERMAAQTAGLCVLSICIALVWFQSNMVDISHRRGKNEDDEVSILDRCGVLCCCCRRVGCCARCCVQLFKLLGSCSCSTITLMGLLVFLLGYGFKHLWDQHLIQPHLEEATIYLFFATIAFVIILLLVGSFVMWLREKVGFLHSGVSFVHDKMDVFMEFLGFDSSDEDDSDQSIWSDPHAYNQRNRPRLAPKRTRAENPAKEAHRGHARASRGSFLWGTIFGKAKKKLQRPRDVREMPV</sequence>
<accession>A0ABP0PP38</accession>
<dbReference type="Gene3D" id="1.10.287.110">
    <property type="entry name" value="DnaJ domain"/>
    <property type="match status" value="1"/>
</dbReference>
<evidence type="ECO:0000256" key="3">
    <source>
        <dbReference type="SAM" id="Phobius"/>
    </source>
</evidence>
<feature type="transmembrane region" description="Helical" evidence="3">
    <location>
        <begin position="373"/>
        <end position="391"/>
    </location>
</feature>
<evidence type="ECO:0000313" key="6">
    <source>
        <dbReference type="Proteomes" id="UP001642484"/>
    </source>
</evidence>
<comment type="caution">
    <text evidence="5">The sequence shown here is derived from an EMBL/GenBank/DDBJ whole genome shotgun (WGS) entry which is preliminary data.</text>
</comment>
<evidence type="ECO:0000256" key="1">
    <source>
        <dbReference type="ARBA" id="ARBA00023186"/>
    </source>
</evidence>
<proteinExistence type="predicted"/>
<dbReference type="PANTHER" id="PTHR44145">
    <property type="entry name" value="DNAJ HOMOLOG SUBFAMILY A MEMBER 3, MITOCHONDRIAL"/>
    <property type="match status" value="1"/>
</dbReference>
<dbReference type="CDD" id="cd06257">
    <property type="entry name" value="DnaJ"/>
    <property type="match status" value="1"/>
</dbReference>
<feature type="compositionally biased region" description="Basic and acidic residues" evidence="2">
    <location>
        <begin position="563"/>
        <end position="574"/>
    </location>
</feature>
<gene>
    <name evidence="5" type="ORF">CCMP2556_LOCUS37788</name>
</gene>
<keyword evidence="3" id="KW-0472">Membrane</keyword>